<feature type="region of interest" description="Disordered" evidence="2">
    <location>
        <begin position="1653"/>
        <end position="1674"/>
    </location>
</feature>
<dbReference type="InterPro" id="IPR045351">
    <property type="entry name" value="DUF6531"/>
</dbReference>
<feature type="domain" description="Teneurin-like YD-shell" evidence="5">
    <location>
        <begin position="944"/>
        <end position="1074"/>
    </location>
</feature>
<dbReference type="RefSeq" id="WP_220110859.1">
    <property type="nucleotide sequence ID" value="NZ_JAHZST010000014.1"/>
</dbReference>
<evidence type="ECO:0000259" key="3">
    <source>
        <dbReference type="Pfam" id="PF03527"/>
    </source>
</evidence>
<dbReference type="InterPro" id="IPR031325">
    <property type="entry name" value="RHS_repeat"/>
</dbReference>
<gene>
    <name evidence="6" type="ORF">K0625_17390</name>
</gene>
<evidence type="ECO:0000256" key="1">
    <source>
        <dbReference type="ARBA" id="ARBA00022737"/>
    </source>
</evidence>
<reference evidence="6 7" key="1">
    <citation type="submission" date="2021-07" db="EMBL/GenBank/DDBJ databases">
        <title>Shewanella sp. nov, isolated from SCS.</title>
        <authorList>
            <person name="Cao W.R."/>
        </authorList>
    </citation>
    <scope>NUCLEOTIDE SEQUENCE [LARGE SCALE GENOMIC DNA]</scope>
    <source>
        <strain evidence="6 7">NR704-98</strain>
    </source>
</reference>
<proteinExistence type="predicted"/>
<accession>A0ABS7E6Y3</accession>
<feature type="domain" description="RHS protein conserved region" evidence="3">
    <location>
        <begin position="1467"/>
        <end position="1499"/>
    </location>
</feature>
<dbReference type="Gene3D" id="3.90.930.1">
    <property type="match status" value="1"/>
</dbReference>
<evidence type="ECO:0000313" key="7">
    <source>
        <dbReference type="Proteomes" id="UP001195963"/>
    </source>
</evidence>
<dbReference type="InterPro" id="IPR049802">
    <property type="entry name" value="RhsC-like_FIX"/>
</dbReference>
<dbReference type="Gene3D" id="2.180.10.10">
    <property type="entry name" value="RHS repeat-associated core"/>
    <property type="match status" value="2"/>
</dbReference>
<dbReference type="InterPro" id="IPR056823">
    <property type="entry name" value="TEN-like_YD-shell"/>
</dbReference>
<dbReference type="Pfam" id="PF05593">
    <property type="entry name" value="RHS_repeat"/>
    <property type="match status" value="1"/>
</dbReference>
<dbReference type="EMBL" id="JAHZST010000014">
    <property type="protein sequence ID" value="MBW8185432.1"/>
    <property type="molecule type" value="Genomic_DNA"/>
</dbReference>
<evidence type="ECO:0000259" key="4">
    <source>
        <dbReference type="Pfam" id="PF20148"/>
    </source>
</evidence>
<comment type="caution">
    <text evidence="6">The sequence shown here is derived from an EMBL/GenBank/DDBJ whole genome shotgun (WGS) entry which is preliminary data.</text>
</comment>
<feature type="compositionally biased region" description="Gly residues" evidence="2">
    <location>
        <begin position="1708"/>
        <end position="1719"/>
    </location>
</feature>
<dbReference type="Pfam" id="PF25023">
    <property type="entry name" value="TEN_YD-shell"/>
    <property type="match status" value="2"/>
</dbReference>
<evidence type="ECO:0000313" key="6">
    <source>
        <dbReference type="EMBL" id="MBW8185432.1"/>
    </source>
</evidence>
<dbReference type="Pfam" id="PF20148">
    <property type="entry name" value="DUF6531"/>
    <property type="match status" value="1"/>
</dbReference>
<name>A0ABS7E6Y3_9GAMM</name>
<dbReference type="PANTHER" id="PTHR32305:SF15">
    <property type="entry name" value="PROTEIN RHSA-RELATED"/>
    <property type="match status" value="1"/>
</dbReference>
<dbReference type="CDD" id="cd20746">
    <property type="entry name" value="FIX_Ntox15_NUC_DUF4112_RhsA-like"/>
    <property type="match status" value="1"/>
</dbReference>
<feature type="domain" description="Teneurin-like YD-shell" evidence="5">
    <location>
        <begin position="739"/>
        <end position="860"/>
    </location>
</feature>
<dbReference type="Pfam" id="PF12639">
    <property type="entry name" value="Colicin-DNase"/>
    <property type="match status" value="1"/>
</dbReference>
<evidence type="ECO:0000259" key="5">
    <source>
        <dbReference type="Pfam" id="PF25023"/>
    </source>
</evidence>
<sequence>MSNDRKAELISSEQAAEQNFSTDNVVSGGCTECGCTALIHYHYDDGKPVPEAPFILTDSNNKEIQGKTDKKGLCLIKDMGCGGFDMLLDEGSDDFEPPKTVINNPVIQDNPEYAALAGEYFTLFTLLRNKGYLEYDASDSSDNEVDVDDTSFFMDVADEYEPAYKRFWELNDQINDGSKSLKIAINKIHTSLPAEVVSKAGDNSAVLLFCQVAVGFIPVVGQAVDIYDLGDWGWQTYRYEENRSDPWHWAAGSLAVIGFIPGLGDALKKSGNAIIKAMKKSDSKSIQFAIKTLRGLSNGNLVKFLSTFEKSIREKGKDAIVLLNKIIDGLRRTIANAAKSSWIIRLMKGAFESLIDIMMKLSNKIDEMISWICAKVSDFIGKIVTKVSGTPRPKASKKPKVQANAGKNSGEVDNAGAKAGVDKKNRGASSKEGVCTKGCPIDMATGYVVDWRTDFTLNGRLPLIQKRFYHSAGLMLPGLLGSRWRSIWDMSLDLEGEQATFTDEQYTQAVYLLPKEREESFAAHLPEWRLTRQNKQLVMRHVSGLLYCFDHAIGTTLLLTKISDGKGNSNHFLYDRGTLKQIVLADGQQIQVVCHQHHISKLTLLDSELNPIQTLARYEYDKHGQMLSCRAAPGCSFDYQYSEEGYLLRWSDLSQTWVEHDYDEKGRAIASRGAEGRFSDQIRFDDTNRIVYYKSAIDGIQQYYHDERNNIVRIIFPNGDEIHNEWLDNQLVAQSNALGERTEFSYDAWGQIEQVIAADGSVTSYQYDDNGRLIGRINPLGAVWKYEYDVQGNLTCVSDPLNQQWFYQYTSLGQVAWMISPEGAQTGYQYNDSGQLTEILPPLGEKLILDYDALGRLSTQTRVSSEASVGEGLAAERKRVQRWHYQGSLPYPRAITHEDGTQSVYDYDIEGNVTRFTDALGHQFHYEYGAFDKMLASLDPQGAKTQYRYNGECQFEGVINSQQQEWCYHYNTSGQIIEERHYDGRITKFTYDGAGRISSKTAADGTSLHYFYDAVGRLTQKQSRDLDARIIGNTYFEYDEASQLLKAENAHALIEFEYDELGRRITERLNGDAVNSQYTQMGHRNRIEFARAGSEMDESDKQAVKHLDGQAQNAIADAIEFNWQLGQLKGLQIGAYHPLAFSHNQLGQETKRSNGLGFHLAQQHGPDGLLLNQQLIPSAHHAESLMGEGSDPLNNVHQATGRGKGDSRYQHLQRSYQYNALNQISQIDDSHWGLSEFEHNSVGQITQHKQYAPGVENGTVIGAAKDTIKGTTQTGQAQQTQAFSYDSEQNLTQSSQVLSADNGNVIDFVQKRVEKALKYQQAGRVETVGDHTYRYDANGRAVEKCTRKAGFRPQTTFYQWDEEDQLIQVRLANGDCWHYQYDPFGRRIAKIKQSTKHQEQRHTPSQFRYLWDGNNLVEQQKYYADGTLAHTTQWVYEPNSFRPLAQLTQSHGQSSHETAENLASELHYIVTDQAGTPRELCTENGDIEWRGEQSLWGDHHKWRLSVQAKSKHKKYLEDAANDPVNCDLRYQGQVFDSETGLYYNRHRYYDVDTCQYLSPDPIGMAGGLRPQAYVHNPLEWVDPFGLAGCEDSTGRPLNSPHYSVLHESKLEKGTDFPNVSDKRHFQSSNKQLHEAMMNDADYAKNLEELYPGISKGAAPGPRGAFSRKSPHKDLTWHHHPDQEGLMQLIPKGQHQAKGAVQASLHPNGKGGMQNWGGGR</sequence>
<dbReference type="InterPro" id="IPR050708">
    <property type="entry name" value="T6SS_VgrG/RHS"/>
</dbReference>
<feature type="domain" description="DUF6531" evidence="4">
    <location>
        <begin position="438"/>
        <end position="511"/>
    </location>
</feature>
<protein>
    <submittedName>
        <fullName evidence="6">RHS domain-containing protein</fullName>
    </submittedName>
</protein>
<dbReference type="NCBIfam" id="TIGR01643">
    <property type="entry name" value="YD_repeat_2x"/>
    <property type="match status" value="5"/>
</dbReference>
<keyword evidence="1" id="KW-0677">Repeat</keyword>
<feature type="region of interest" description="Disordered" evidence="2">
    <location>
        <begin position="390"/>
        <end position="429"/>
    </location>
</feature>
<dbReference type="Proteomes" id="UP001195963">
    <property type="component" value="Unassembled WGS sequence"/>
</dbReference>
<dbReference type="NCBIfam" id="TIGR03696">
    <property type="entry name" value="Rhs_assc_core"/>
    <property type="match status" value="1"/>
</dbReference>
<feature type="region of interest" description="Disordered" evidence="2">
    <location>
        <begin position="1694"/>
        <end position="1719"/>
    </location>
</feature>
<dbReference type="InterPro" id="IPR006530">
    <property type="entry name" value="YD"/>
</dbReference>
<dbReference type="InterPro" id="IPR022385">
    <property type="entry name" value="Rhs_assc_core"/>
</dbReference>
<evidence type="ECO:0000256" key="2">
    <source>
        <dbReference type="SAM" id="MobiDB-lite"/>
    </source>
</evidence>
<organism evidence="6 7">
    <name type="scientific">Shewanella nanhaiensis</name>
    <dbReference type="NCBI Taxonomy" id="2864872"/>
    <lineage>
        <taxon>Bacteria</taxon>
        <taxon>Pseudomonadati</taxon>
        <taxon>Pseudomonadota</taxon>
        <taxon>Gammaproteobacteria</taxon>
        <taxon>Alteromonadales</taxon>
        <taxon>Shewanellaceae</taxon>
        <taxon>Shewanella</taxon>
    </lineage>
</organism>
<keyword evidence="7" id="KW-1185">Reference proteome</keyword>
<dbReference type="Pfam" id="PF03527">
    <property type="entry name" value="RHS"/>
    <property type="match status" value="1"/>
</dbReference>
<dbReference type="PANTHER" id="PTHR32305">
    <property type="match status" value="1"/>
</dbReference>
<dbReference type="InterPro" id="IPR001826">
    <property type="entry name" value="RHS"/>
</dbReference>